<reference evidence="6" key="3">
    <citation type="journal article" date="2014" name="Nature">
        <title>Elephant shark genome provides unique insights into gnathostome evolution.</title>
        <authorList>
            <consortium name="International Elephant Shark Genome Sequencing Consortium"/>
            <person name="Venkatesh B."/>
            <person name="Lee A.P."/>
            <person name="Ravi V."/>
            <person name="Maurya A.K."/>
            <person name="Lian M.M."/>
            <person name="Swann J.B."/>
            <person name="Ohta Y."/>
            <person name="Flajnik M.F."/>
            <person name="Sutoh Y."/>
            <person name="Kasahara M."/>
            <person name="Hoon S."/>
            <person name="Gangu V."/>
            <person name="Roy S.W."/>
            <person name="Irimia M."/>
            <person name="Korzh V."/>
            <person name="Kondrychyn I."/>
            <person name="Lim Z.W."/>
            <person name="Tay B.H."/>
            <person name="Tohari S."/>
            <person name="Kong K.W."/>
            <person name="Ho S."/>
            <person name="Lorente-Galdos B."/>
            <person name="Quilez J."/>
            <person name="Marques-Bonet T."/>
            <person name="Raney B.J."/>
            <person name="Ingham P.W."/>
            <person name="Tay A."/>
            <person name="Hillier L.W."/>
            <person name="Minx P."/>
            <person name="Boehm T."/>
            <person name="Wilson R.K."/>
            <person name="Brenner S."/>
            <person name="Warren W.C."/>
        </authorList>
    </citation>
    <scope>NUCLEOTIDE SEQUENCE [LARGE SCALE GENOMIC DNA]</scope>
</reference>
<dbReference type="Gene3D" id="1.25.40.20">
    <property type="entry name" value="Ankyrin repeat-containing domain"/>
    <property type="match status" value="3"/>
</dbReference>
<evidence type="ECO:0000256" key="1">
    <source>
        <dbReference type="ARBA" id="ARBA00022737"/>
    </source>
</evidence>
<reference evidence="5" key="5">
    <citation type="submission" date="2025-09" db="UniProtKB">
        <authorList>
            <consortium name="Ensembl"/>
        </authorList>
    </citation>
    <scope>IDENTIFICATION</scope>
</reference>
<reference evidence="6" key="1">
    <citation type="journal article" date="2006" name="Science">
        <title>Ancient noncoding elements conserved in the human genome.</title>
        <authorList>
            <person name="Venkatesh B."/>
            <person name="Kirkness E.F."/>
            <person name="Loh Y.H."/>
            <person name="Halpern A.L."/>
            <person name="Lee A.P."/>
            <person name="Johnson J."/>
            <person name="Dandona N."/>
            <person name="Viswanathan L.D."/>
            <person name="Tay A."/>
            <person name="Venter J.C."/>
            <person name="Strausberg R.L."/>
            <person name="Brenner S."/>
        </authorList>
    </citation>
    <scope>NUCLEOTIDE SEQUENCE [LARGE SCALE GENOMIC DNA]</scope>
</reference>
<reference evidence="5" key="4">
    <citation type="submission" date="2025-08" db="UniProtKB">
        <authorList>
            <consortium name="Ensembl"/>
        </authorList>
    </citation>
    <scope>IDENTIFICATION</scope>
</reference>
<dbReference type="PANTHER" id="PTHR24193">
    <property type="entry name" value="ANKYRIN REPEAT PROTEIN"/>
    <property type="match status" value="1"/>
</dbReference>
<dbReference type="AlphaFoldDB" id="A0A4W3HUZ8"/>
<dbReference type="GO" id="GO:0000976">
    <property type="term" value="F:transcription cis-regulatory region binding"/>
    <property type="evidence" value="ECO:0007669"/>
    <property type="project" value="TreeGrafter"/>
</dbReference>
<dbReference type="InterPro" id="IPR036770">
    <property type="entry name" value="Ankyrin_rpt-contain_sf"/>
</dbReference>
<proteinExistence type="predicted"/>
<sequence length="466" mass="52495">HNRISKRNSRLRSFLPKSLSTEMCECQAEFNNLHAKLHDAIMKGDCENITALLKIHPINNPITMWKNCATFPTLQTQVSLTLNLNLPFLSVSEGLAVLPIHLAATYRKEKSLQCLLQLKADMEARDNRGRTALHLIIMHWPNIVTNWIEPKTKFQRAMAAMQNRTESCLHLLCQHGVQVNASMESDSQHTPMHLAVRHGAFPAISILAQHGANINAIDKYGMTPLHMATGILHKEMTEKLISYGADVNSKIPHSGNTPLKLAVCTASSKGGKLLGTDLGCIHVLLSCGAEVNAQDQEGRAAIHDACFGGREEIVDLLLEHDADFNLQTKLGESPLFLFLDRRPNLKCTRLLGKLLSLSHPLRISTGGGLLPSGLLYPEHQQHKEFLLTLIQEPPGLRDICRIKVRKMYGHRHSERLKEILPKVLWEFVYSYPDYSDHFHEMTRKQQSNTHLHTRELDQRLGNMHLS</sequence>
<evidence type="ECO:0000313" key="6">
    <source>
        <dbReference type="Proteomes" id="UP000314986"/>
    </source>
</evidence>
<accession>A0A4W3HUZ8</accession>
<dbReference type="SMART" id="SM00248">
    <property type="entry name" value="ANK"/>
    <property type="match status" value="6"/>
</dbReference>
<feature type="repeat" description="ANK" evidence="3">
    <location>
        <begin position="187"/>
        <end position="219"/>
    </location>
</feature>
<dbReference type="Pfam" id="PF12796">
    <property type="entry name" value="Ank_2"/>
    <property type="match status" value="1"/>
</dbReference>
<name>A0A4W3HUZ8_CALMI</name>
<dbReference type="GO" id="GO:0045944">
    <property type="term" value="P:positive regulation of transcription by RNA polymerase II"/>
    <property type="evidence" value="ECO:0007669"/>
    <property type="project" value="TreeGrafter"/>
</dbReference>
<dbReference type="GeneTree" id="ENSGT00840000130004"/>
<feature type="repeat" description="ANK" evidence="3">
    <location>
        <begin position="254"/>
        <end position="296"/>
    </location>
</feature>
<dbReference type="GO" id="GO:0005634">
    <property type="term" value="C:nucleus"/>
    <property type="evidence" value="ECO:0007669"/>
    <property type="project" value="TreeGrafter"/>
</dbReference>
<dbReference type="InParanoid" id="A0A4W3HUZ8"/>
<dbReference type="OMA" id="AINESSM"/>
<reference evidence="6" key="2">
    <citation type="journal article" date="2007" name="PLoS Biol.">
        <title>Survey sequencing and comparative analysis of the elephant shark (Callorhinchus milii) genome.</title>
        <authorList>
            <person name="Venkatesh B."/>
            <person name="Kirkness E.F."/>
            <person name="Loh Y.H."/>
            <person name="Halpern A.L."/>
            <person name="Lee A.P."/>
            <person name="Johnson J."/>
            <person name="Dandona N."/>
            <person name="Viswanathan L.D."/>
            <person name="Tay A."/>
            <person name="Venter J.C."/>
            <person name="Strausberg R.L."/>
            <person name="Brenner S."/>
        </authorList>
    </citation>
    <scope>NUCLEOTIDE SEQUENCE [LARGE SCALE GENOMIC DNA]</scope>
</reference>
<evidence type="ECO:0000313" key="5">
    <source>
        <dbReference type="Ensembl" id="ENSCMIP00000012914.1"/>
    </source>
</evidence>
<dbReference type="Pfam" id="PF13637">
    <property type="entry name" value="Ank_4"/>
    <property type="match status" value="1"/>
</dbReference>
<dbReference type="Proteomes" id="UP000314986">
    <property type="component" value="Unassembled WGS sequence"/>
</dbReference>
<keyword evidence="6" id="KW-1185">Reference proteome</keyword>
<dbReference type="STRING" id="7868.ENSCMIP00000012914"/>
<dbReference type="Ensembl" id="ENSCMIT00000013205.1">
    <property type="protein sequence ID" value="ENSCMIP00000012914.1"/>
    <property type="gene ID" value="ENSCMIG00000006540.1"/>
</dbReference>
<organism evidence="5 6">
    <name type="scientific">Callorhinchus milii</name>
    <name type="common">Ghost shark</name>
    <dbReference type="NCBI Taxonomy" id="7868"/>
    <lineage>
        <taxon>Eukaryota</taxon>
        <taxon>Metazoa</taxon>
        <taxon>Chordata</taxon>
        <taxon>Craniata</taxon>
        <taxon>Vertebrata</taxon>
        <taxon>Chondrichthyes</taxon>
        <taxon>Holocephali</taxon>
        <taxon>Chimaeriformes</taxon>
        <taxon>Callorhinchidae</taxon>
        <taxon>Callorhinchus</taxon>
    </lineage>
</organism>
<gene>
    <name evidence="5" type="primary">LOC103178842</name>
</gene>
<dbReference type="SUPFAM" id="SSF48403">
    <property type="entry name" value="Ankyrin repeat"/>
    <property type="match status" value="1"/>
</dbReference>
<keyword evidence="1" id="KW-0677">Repeat</keyword>
<keyword evidence="2 3" id="KW-0040">ANK repeat</keyword>
<protein>
    <submittedName>
        <fullName evidence="5">Ankyrin repeat domain 61</fullName>
    </submittedName>
</protein>
<dbReference type="PROSITE" id="PS50297">
    <property type="entry name" value="ANK_REP_REGION"/>
    <property type="match status" value="3"/>
</dbReference>
<evidence type="ECO:0000256" key="3">
    <source>
        <dbReference type="PROSITE-ProRule" id="PRU00023"/>
    </source>
</evidence>
<evidence type="ECO:0000256" key="4">
    <source>
        <dbReference type="SAM" id="MobiDB-lite"/>
    </source>
</evidence>
<feature type="region of interest" description="Disordered" evidence="4">
    <location>
        <begin position="445"/>
        <end position="466"/>
    </location>
</feature>
<feature type="repeat" description="ANK" evidence="3">
    <location>
        <begin position="220"/>
        <end position="252"/>
    </location>
</feature>
<evidence type="ECO:0000256" key="2">
    <source>
        <dbReference type="ARBA" id="ARBA00023043"/>
    </source>
</evidence>
<feature type="repeat" description="ANK" evidence="3">
    <location>
        <begin position="297"/>
        <end position="329"/>
    </location>
</feature>
<dbReference type="InterPro" id="IPR050663">
    <property type="entry name" value="Ankyrin-SOCS_Box"/>
</dbReference>
<dbReference type="PANTHER" id="PTHR24193:SF121">
    <property type="entry name" value="ADA2A-CONTAINING COMPLEX COMPONENT 3, ISOFORM D"/>
    <property type="match status" value="1"/>
</dbReference>
<dbReference type="PROSITE" id="PS50088">
    <property type="entry name" value="ANK_REPEAT"/>
    <property type="match status" value="4"/>
</dbReference>
<dbReference type="InterPro" id="IPR002110">
    <property type="entry name" value="Ankyrin_rpt"/>
</dbReference>